<evidence type="ECO:0000256" key="1">
    <source>
        <dbReference type="ARBA" id="ARBA00011073"/>
    </source>
</evidence>
<dbReference type="InterPro" id="IPR046450">
    <property type="entry name" value="PA_dom_sf"/>
</dbReference>
<evidence type="ECO:0008006" key="9">
    <source>
        <dbReference type="Google" id="ProtNLM"/>
    </source>
</evidence>
<dbReference type="Proteomes" id="UP000652761">
    <property type="component" value="Unassembled WGS sequence"/>
</dbReference>
<dbReference type="GO" id="GO:0004252">
    <property type="term" value="F:serine-type endopeptidase activity"/>
    <property type="evidence" value="ECO:0007669"/>
    <property type="project" value="InterPro"/>
</dbReference>
<keyword evidence="2" id="KW-0732">Signal</keyword>
<dbReference type="PROSITE" id="PS00137">
    <property type="entry name" value="SUBTILASE_HIS"/>
    <property type="match status" value="1"/>
</dbReference>
<evidence type="ECO:0000259" key="6">
    <source>
        <dbReference type="Pfam" id="PF02225"/>
    </source>
</evidence>
<comment type="caution">
    <text evidence="4">Lacks conserved residue(s) required for the propagation of feature annotation.</text>
</comment>
<evidence type="ECO:0000256" key="2">
    <source>
        <dbReference type="ARBA" id="ARBA00022729"/>
    </source>
</evidence>
<feature type="domain" description="PA" evidence="6">
    <location>
        <begin position="173"/>
        <end position="256"/>
    </location>
</feature>
<proteinExistence type="inferred from homology"/>
<comment type="caution">
    <text evidence="7">The sequence shown here is derived from an EMBL/GenBank/DDBJ whole genome shotgun (WGS) entry which is preliminary data.</text>
</comment>
<sequence length="316" mass="32980">MFHEPSQSIHPPYDQHAHGTHVASIIAGLEVDGARIRDFAAGTAAGAAPGAYLAANKGHTDWQVLWSIEQAINSGAHIISISMGREPSVGKVPPRFFSDAIAVGGLAAVWQGILVSCAACNYGPRPSSVCNGAPWIMTVGASTMDRALRMNLRLGNGDEIPGESLYSQPGLRGHLVYPGLNGDGEADYCSNLDDFDVKGKVVMCLPGLIETAQKTDVVEQAGGVAVVLLSSQTAGSIIVDVPDTVFPTVAVNYPNSLKLVEYVNPSTTPCRAARVELVPKGTIMGVTPAPAVPHFSSRGPCIVNGASRNRTFSGPA</sequence>
<dbReference type="SUPFAM" id="SSF52025">
    <property type="entry name" value="PA domain"/>
    <property type="match status" value="1"/>
</dbReference>
<comment type="similarity">
    <text evidence="1 4">Belongs to the peptidase S8 family.</text>
</comment>
<name>A0A843VZG6_COLES</name>
<dbReference type="Gene3D" id="3.50.30.30">
    <property type="match status" value="1"/>
</dbReference>
<dbReference type="PROSITE" id="PS51892">
    <property type="entry name" value="SUBTILASE"/>
    <property type="match status" value="1"/>
</dbReference>
<dbReference type="InterPro" id="IPR000209">
    <property type="entry name" value="Peptidase_S8/S53_dom"/>
</dbReference>
<dbReference type="Pfam" id="PF00082">
    <property type="entry name" value="Peptidase_S8"/>
    <property type="match status" value="1"/>
</dbReference>
<reference evidence="7" key="1">
    <citation type="submission" date="2017-07" db="EMBL/GenBank/DDBJ databases">
        <title>Taro Niue Genome Assembly and Annotation.</title>
        <authorList>
            <person name="Atibalentja N."/>
            <person name="Keating K."/>
            <person name="Fields C.J."/>
        </authorList>
    </citation>
    <scope>NUCLEOTIDE SEQUENCE</scope>
    <source>
        <strain evidence="7">Niue_2</strain>
        <tissue evidence="7">Leaf</tissue>
    </source>
</reference>
<feature type="domain" description="Peptidase S8/S53" evidence="5">
    <location>
        <begin position="12"/>
        <end position="302"/>
    </location>
</feature>
<protein>
    <recommendedName>
        <fullName evidence="9">Peptidase S8/S53 domain-containing protein</fullName>
    </recommendedName>
</protein>
<keyword evidence="3" id="KW-0325">Glycoprotein</keyword>
<gene>
    <name evidence="7" type="ORF">Taro_035643</name>
</gene>
<dbReference type="InterPro" id="IPR003137">
    <property type="entry name" value="PA_domain"/>
</dbReference>
<dbReference type="Gene3D" id="3.40.50.200">
    <property type="entry name" value="Peptidase S8/S53 domain"/>
    <property type="match status" value="1"/>
</dbReference>
<dbReference type="InterPro" id="IPR045051">
    <property type="entry name" value="SBT"/>
</dbReference>
<dbReference type="EMBL" id="NMUH01002932">
    <property type="protein sequence ID" value="MQM02872.1"/>
    <property type="molecule type" value="Genomic_DNA"/>
</dbReference>
<dbReference type="OrthoDB" id="536624at2759"/>
<keyword evidence="8" id="KW-1185">Reference proteome</keyword>
<dbReference type="InterPro" id="IPR022398">
    <property type="entry name" value="Peptidase_S8_His-AS"/>
</dbReference>
<dbReference type="CDD" id="cd02120">
    <property type="entry name" value="PA_subtilisin_like"/>
    <property type="match status" value="1"/>
</dbReference>
<evidence type="ECO:0000256" key="3">
    <source>
        <dbReference type="ARBA" id="ARBA00023180"/>
    </source>
</evidence>
<organism evidence="7 8">
    <name type="scientific">Colocasia esculenta</name>
    <name type="common">Wild taro</name>
    <name type="synonym">Arum esculentum</name>
    <dbReference type="NCBI Taxonomy" id="4460"/>
    <lineage>
        <taxon>Eukaryota</taxon>
        <taxon>Viridiplantae</taxon>
        <taxon>Streptophyta</taxon>
        <taxon>Embryophyta</taxon>
        <taxon>Tracheophyta</taxon>
        <taxon>Spermatophyta</taxon>
        <taxon>Magnoliopsida</taxon>
        <taxon>Liliopsida</taxon>
        <taxon>Araceae</taxon>
        <taxon>Aroideae</taxon>
        <taxon>Colocasieae</taxon>
        <taxon>Colocasia</taxon>
    </lineage>
</organism>
<dbReference type="PANTHER" id="PTHR10795">
    <property type="entry name" value="PROPROTEIN CONVERTASE SUBTILISIN/KEXIN"/>
    <property type="match status" value="1"/>
</dbReference>
<evidence type="ECO:0000259" key="5">
    <source>
        <dbReference type="Pfam" id="PF00082"/>
    </source>
</evidence>
<evidence type="ECO:0000313" key="8">
    <source>
        <dbReference type="Proteomes" id="UP000652761"/>
    </source>
</evidence>
<dbReference type="SUPFAM" id="SSF52743">
    <property type="entry name" value="Subtilisin-like"/>
    <property type="match status" value="1"/>
</dbReference>
<evidence type="ECO:0000256" key="4">
    <source>
        <dbReference type="PROSITE-ProRule" id="PRU01240"/>
    </source>
</evidence>
<dbReference type="InterPro" id="IPR036852">
    <property type="entry name" value="Peptidase_S8/S53_dom_sf"/>
</dbReference>
<evidence type="ECO:0000313" key="7">
    <source>
        <dbReference type="EMBL" id="MQM02872.1"/>
    </source>
</evidence>
<accession>A0A843VZG6</accession>
<dbReference type="GO" id="GO:0006508">
    <property type="term" value="P:proteolysis"/>
    <property type="evidence" value="ECO:0007669"/>
    <property type="project" value="InterPro"/>
</dbReference>
<dbReference type="AlphaFoldDB" id="A0A843VZG6"/>
<dbReference type="Pfam" id="PF02225">
    <property type="entry name" value="PA"/>
    <property type="match status" value="1"/>
</dbReference>